<reference evidence="4" key="2">
    <citation type="submission" date="2016-02" db="EMBL/GenBank/DDBJ databases">
        <title>Draft genome sequence of five rapidly growing Mycobacterium species.</title>
        <authorList>
            <person name="Katahira K."/>
            <person name="Gotou Y."/>
            <person name="Iida K."/>
            <person name="Ogura Y."/>
            <person name="Hayashi T."/>
        </authorList>
    </citation>
    <scope>NUCLEOTIDE SEQUENCE [LARGE SCALE GENOMIC DNA]</scope>
    <source>
        <strain evidence="4">JCM6368</strain>
    </source>
</reference>
<protein>
    <recommendedName>
        <fullName evidence="2">Sporulation regulator WhiA C-terminal domain-containing protein</fullName>
    </recommendedName>
</protein>
<dbReference type="Pfam" id="PF02650">
    <property type="entry name" value="HTH_WhiA"/>
    <property type="match status" value="1"/>
</dbReference>
<dbReference type="AlphaFoldDB" id="A0A100WMF6"/>
<comment type="caution">
    <text evidence="3">The sequence shown here is derived from an EMBL/GenBank/DDBJ whole genome shotgun (WGS) entry which is preliminary data.</text>
</comment>
<accession>A0A100WMF6</accession>
<evidence type="ECO:0000256" key="1">
    <source>
        <dbReference type="SAM" id="MobiDB-lite"/>
    </source>
</evidence>
<gene>
    <name evidence="3" type="ORF">RMCFA_1041</name>
</gene>
<evidence type="ECO:0000313" key="3">
    <source>
        <dbReference type="EMBL" id="GAT00927.1"/>
    </source>
</evidence>
<feature type="domain" description="Sporulation regulator WhiA C-terminal" evidence="2">
    <location>
        <begin position="14"/>
        <end position="87"/>
    </location>
</feature>
<dbReference type="RefSeq" id="WP_064774087.1">
    <property type="nucleotide sequence ID" value="NZ_BCSZ01000010.1"/>
</dbReference>
<proteinExistence type="predicted"/>
<organism evidence="3 4">
    <name type="scientific">Mycolicibacterium fortuitum subsp. acetamidolyticum</name>
    <dbReference type="NCBI Taxonomy" id="144550"/>
    <lineage>
        <taxon>Bacteria</taxon>
        <taxon>Bacillati</taxon>
        <taxon>Actinomycetota</taxon>
        <taxon>Actinomycetes</taxon>
        <taxon>Mycobacteriales</taxon>
        <taxon>Mycobacteriaceae</taxon>
        <taxon>Mycolicibacterium</taxon>
    </lineage>
</organism>
<dbReference type="Proteomes" id="UP000069705">
    <property type="component" value="Unassembled WGS sequence"/>
</dbReference>
<dbReference type="InterPro" id="IPR023054">
    <property type="entry name" value="Sporulation_regulator_WhiA_C"/>
</dbReference>
<evidence type="ECO:0000259" key="2">
    <source>
        <dbReference type="Pfam" id="PF02650"/>
    </source>
</evidence>
<evidence type="ECO:0000313" key="4">
    <source>
        <dbReference type="Proteomes" id="UP000069705"/>
    </source>
</evidence>
<reference evidence="3 4" key="1">
    <citation type="journal article" date="2016" name="Genome Announc.">
        <title>Draft Genome Sequences of Five Rapidly Growing Mycobacterium Species, M. thermoresistibile, M. fortuitum subsp. acetamidolyticum, M. canariasense, M. brisbanense, and M. novocastrense.</title>
        <authorList>
            <person name="Katahira K."/>
            <person name="Ogura Y."/>
            <person name="Gotoh Y."/>
            <person name="Hayashi T."/>
        </authorList>
    </citation>
    <scope>NUCLEOTIDE SEQUENCE [LARGE SCALE GENOMIC DNA]</scope>
    <source>
        <strain evidence="3 4">JCM6368</strain>
    </source>
</reference>
<sequence length="118" mass="12991">MANNPHWAEVSAAANRARTNQAGRRQAVLAQRALTALTDPILPGPHVVRWIQALQLRINHPDWTLAQLGQSMTPPITKHAYAALLRRALRAGEITADPSAEHAGRDWSNFDESGRTET</sequence>
<name>A0A100WMF6_MYCFO</name>
<dbReference type="EMBL" id="BCSZ01000010">
    <property type="protein sequence ID" value="GAT00927.1"/>
    <property type="molecule type" value="Genomic_DNA"/>
</dbReference>
<feature type="region of interest" description="Disordered" evidence="1">
    <location>
        <begin position="95"/>
        <end position="118"/>
    </location>
</feature>